<feature type="domain" description="Aldehyde dehydrogenase" evidence="5">
    <location>
        <begin position="14"/>
        <end position="473"/>
    </location>
</feature>
<evidence type="ECO:0000313" key="7">
    <source>
        <dbReference type="Proteomes" id="UP001196509"/>
    </source>
</evidence>
<dbReference type="PANTHER" id="PTHR43353:SF5">
    <property type="entry name" value="SUCCINATE-SEMIALDEHYDE DEHYDROGENASE, MITOCHONDRIAL"/>
    <property type="match status" value="1"/>
</dbReference>
<dbReference type="InterPro" id="IPR015590">
    <property type="entry name" value="Aldehyde_DH_dom"/>
</dbReference>
<dbReference type="InterPro" id="IPR050740">
    <property type="entry name" value="Aldehyde_DH_Superfamily"/>
</dbReference>
<dbReference type="AlphaFoldDB" id="A0AAE2ZQ81"/>
<reference evidence="6" key="1">
    <citation type="submission" date="2021-08" db="EMBL/GenBank/DDBJ databases">
        <title>Hoeflea bacterium WL0058 sp. nov., isolated from the sediment.</title>
        <authorList>
            <person name="Wang L."/>
            <person name="Zhang D."/>
        </authorList>
    </citation>
    <scope>NUCLEOTIDE SEQUENCE</scope>
    <source>
        <strain evidence="6">WL0058</strain>
    </source>
</reference>
<proteinExistence type="inferred from homology"/>
<dbReference type="GO" id="GO:0009450">
    <property type="term" value="P:gamma-aminobutyric acid catabolic process"/>
    <property type="evidence" value="ECO:0007669"/>
    <property type="project" value="TreeGrafter"/>
</dbReference>
<dbReference type="Gene3D" id="3.40.309.10">
    <property type="entry name" value="Aldehyde Dehydrogenase, Chain A, domain 2"/>
    <property type="match status" value="1"/>
</dbReference>
<dbReference type="EMBL" id="JAICBX010000005">
    <property type="protein sequence ID" value="MBW8640019.1"/>
    <property type="molecule type" value="Genomic_DNA"/>
</dbReference>
<keyword evidence="3" id="KW-0560">Oxidoreductase</keyword>
<dbReference type="Pfam" id="PF00171">
    <property type="entry name" value="Aldedh"/>
    <property type="match status" value="1"/>
</dbReference>
<evidence type="ECO:0000313" key="6">
    <source>
        <dbReference type="EMBL" id="MBW8640019.1"/>
    </source>
</evidence>
<dbReference type="Proteomes" id="UP001196509">
    <property type="component" value="Unassembled WGS sequence"/>
</dbReference>
<dbReference type="PANTHER" id="PTHR43353">
    <property type="entry name" value="SUCCINATE-SEMIALDEHYDE DEHYDROGENASE, MITOCHONDRIAL"/>
    <property type="match status" value="1"/>
</dbReference>
<dbReference type="InterPro" id="IPR016161">
    <property type="entry name" value="Ald_DH/histidinol_DH"/>
</dbReference>
<name>A0AAE2ZQ81_9HYPH</name>
<evidence type="ECO:0000256" key="4">
    <source>
        <dbReference type="ARBA" id="ARBA00023097"/>
    </source>
</evidence>
<gene>
    <name evidence="6" type="ORF">K1W69_22680</name>
</gene>
<dbReference type="GO" id="GO:0004777">
    <property type="term" value="F:succinate-semialdehyde dehydrogenase (NAD+) activity"/>
    <property type="evidence" value="ECO:0007669"/>
    <property type="project" value="TreeGrafter"/>
</dbReference>
<keyword evidence="2" id="KW-0630">Potassium</keyword>
<dbReference type="Gene3D" id="3.40.605.10">
    <property type="entry name" value="Aldehyde Dehydrogenase, Chain A, domain 1"/>
    <property type="match status" value="1"/>
</dbReference>
<dbReference type="SUPFAM" id="SSF53720">
    <property type="entry name" value="ALDH-like"/>
    <property type="match status" value="1"/>
</dbReference>
<dbReference type="FunFam" id="3.40.605.10:FF:000007">
    <property type="entry name" value="NAD/NADP-dependent betaine aldehyde dehydrogenase"/>
    <property type="match status" value="1"/>
</dbReference>
<dbReference type="FunFam" id="3.40.605.10:FF:000026">
    <property type="entry name" value="Aldehyde dehydrogenase, putative"/>
    <property type="match status" value="1"/>
</dbReference>
<keyword evidence="7" id="KW-1185">Reference proteome</keyword>
<dbReference type="InterPro" id="IPR016163">
    <property type="entry name" value="Ald_DH_C"/>
</dbReference>
<organism evidence="6 7">
    <name type="scientific">Flavimaribacter sediminis</name>
    <dbReference type="NCBI Taxonomy" id="2865987"/>
    <lineage>
        <taxon>Bacteria</taxon>
        <taxon>Pseudomonadati</taxon>
        <taxon>Pseudomonadota</taxon>
        <taxon>Alphaproteobacteria</taxon>
        <taxon>Hyphomicrobiales</taxon>
        <taxon>Rhizobiaceae</taxon>
        <taxon>Flavimaribacter</taxon>
    </lineage>
</organism>
<evidence type="ECO:0000259" key="5">
    <source>
        <dbReference type="Pfam" id="PF00171"/>
    </source>
</evidence>
<comment type="similarity">
    <text evidence="1">Belongs to the aldehyde dehydrogenase family.</text>
</comment>
<dbReference type="RefSeq" id="WP_220230742.1">
    <property type="nucleotide sequence ID" value="NZ_JAICBX010000005.1"/>
</dbReference>
<dbReference type="InterPro" id="IPR016162">
    <property type="entry name" value="Ald_DH_N"/>
</dbReference>
<evidence type="ECO:0000256" key="2">
    <source>
        <dbReference type="ARBA" id="ARBA00022958"/>
    </source>
</evidence>
<keyword evidence="4" id="KW-0558">Oxidation</keyword>
<sequence length="483" mass="51646">MDRGFFIDGQWLLPDGKETFVINDPATGEKVGSTLLADGAIVGQAVAAAKRIEKSFADMPAAERAVILVRAAELIETRVEDMALLLTREQGKPVPDNRKEILFGATVLRYYAGEATRIFGSLRPASAPGIKNVVTYQPAGVAGAIVPWNYPVDLYCWKVGPALAAGCPIIVKSPHETPLAIAMLVDCLHEAGLPKGCLADVPGYGPVAGAAIARHPEIRVISATASIAAGQEIMRNAAENLKRVCLELGGHAPFIVLADADLEAAAKAAHRRSFSNMGQICITVNRILVDRRVHNEFASILADLADQTELGHGVAPGVAYGPVLNRSVIDRVEAHRQDAVTKGGRVIAGGYAPTEGDFARGHFYRPTVIDDAPLDSLAMTEETFGPLAAMTAFDNHAQMIEMANSLEYGLAAYMYGADLERMWTIADRLEFGGIGLNVNDVSELQAPFGGWKMSGLGRELGPEGLEAYLETKFLKMRVSASLE</sequence>
<protein>
    <submittedName>
        <fullName evidence="6">Aldehyde dehydrogenase family protein</fullName>
    </submittedName>
</protein>
<accession>A0AAE2ZQ81</accession>
<comment type="caution">
    <text evidence="6">The sequence shown here is derived from an EMBL/GenBank/DDBJ whole genome shotgun (WGS) entry which is preliminary data.</text>
</comment>
<evidence type="ECO:0000256" key="1">
    <source>
        <dbReference type="ARBA" id="ARBA00009986"/>
    </source>
</evidence>
<evidence type="ECO:0000256" key="3">
    <source>
        <dbReference type="ARBA" id="ARBA00023002"/>
    </source>
</evidence>